<evidence type="ECO:0000313" key="1">
    <source>
        <dbReference type="EMBL" id="PSN70182.1"/>
    </source>
</evidence>
<protein>
    <submittedName>
        <fullName evidence="1">Uncharacterized protein</fullName>
    </submittedName>
</protein>
<proteinExistence type="predicted"/>
<dbReference type="EMBL" id="KZ678132">
    <property type="protein sequence ID" value="PSN70182.1"/>
    <property type="molecule type" value="Genomic_DNA"/>
</dbReference>
<evidence type="ECO:0000313" key="2">
    <source>
        <dbReference type="Proteomes" id="UP000240883"/>
    </source>
</evidence>
<keyword evidence="2" id="KW-1185">Reference proteome</keyword>
<organism evidence="1 2">
    <name type="scientific">Corynespora cassiicola Philippines</name>
    <dbReference type="NCBI Taxonomy" id="1448308"/>
    <lineage>
        <taxon>Eukaryota</taxon>
        <taxon>Fungi</taxon>
        <taxon>Dikarya</taxon>
        <taxon>Ascomycota</taxon>
        <taxon>Pezizomycotina</taxon>
        <taxon>Dothideomycetes</taxon>
        <taxon>Pleosporomycetidae</taxon>
        <taxon>Pleosporales</taxon>
        <taxon>Corynesporascaceae</taxon>
        <taxon>Corynespora</taxon>
    </lineage>
</organism>
<dbReference type="AlphaFoldDB" id="A0A2T2NXN4"/>
<name>A0A2T2NXN4_CORCC</name>
<accession>A0A2T2NXN4</accession>
<reference evidence="1 2" key="1">
    <citation type="journal article" date="2018" name="Front. Microbiol.">
        <title>Genome-Wide Analysis of Corynespora cassiicola Leaf Fall Disease Putative Effectors.</title>
        <authorList>
            <person name="Lopez D."/>
            <person name="Ribeiro S."/>
            <person name="Label P."/>
            <person name="Fumanal B."/>
            <person name="Venisse J.S."/>
            <person name="Kohler A."/>
            <person name="de Oliveira R.R."/>
            <person name="Labutti K."/>
            <person name="Lipzen A."/>
            <person name="Lail K."/>
            <person name="Bauer D."/>
            <person name="Ohm R.A."/>
            <person name="Barry K.W."/>
            <person name="Spatafora J."/>
            <person name="Grigoriev I.V."/>
            <person name="Martin F.M."/>
            <person name="Pujade-Renaud V."/>
        </authorList>
    </citation>
    <scope>NUCLEOTIDE SEQUENCE [LARGE SCALE GENOMIC DNA]</scope>
    <source>
        <strain evidence="1 2">Philippines</strain>
    </source>
</reference>
<dbReference type="Proteomes" id="UP000240883">
    <property type="component" value="Unassembled WGS sequence"/>
</dbReference>
<gene>
    <name evidence="1" type="ORF">BS50DRAFT_307706</name>
</gene>
<sequence>MESTSVPTIKLCHYNIKSSVTPHRLRPSNFFHSQSFLPLVRLHRLHRLQLHRFALHRHTKAILTLTHTAISLPIVPIVPRHPAPHPKTFPTSTMYHQTLCPATHW</sequence>